<evidence type="ECO:0000256" key="2">
    <source>
        <dbReference type="SAM" id="Phobius"/>
    </source>
</evidence>
<feature type="region of interest" description="Disordered" evidence="1">
    <location>
        <begin position="698"/>
        <end position="740"/>
    </location>
</feature>
<feature type="region of interest" description="Disordered" evidence="1">
    <location>
        <begin position="282"/>
        <end position="309"/>
    </location>
</feature>
<keyword evidence="4" id="KW-1185">Reference proteome</keyword>
<feature type="region of interest" description="Disordered" evidence="1">
    <location>
        <begin position="393"/>
        <end position="435"/>
    </location>
</feature>
<dbReference type="EMBL" id="JBBXMP010000001">
    <property type="protein sequence ID" value="KAL0072314.1"/>
    <property type="molecule type" value="Genomic_DNA"/>
</dbReference>
<name>A0ABR3AFV8_9AGAR</name>
<feature type="region of interest" description="Disordered" evidence="1">
    <location>
        <begin position="532"/>
        <end position="565"/>
    </location>
</feature>
<feature type="region of interest" description="Disordered" evidence="1">
    <location>
        <begin position="757"/>
        <end position="817"/>
    </location>
</feature>
<comment type="caution">
    <text evidence="3">The sequence shown here is derived from an EMBL/GenBank/DDBJ whole genome shotgun (WGS) entry which is preliminary data.</text>
</comment>
<keyword evidence="2" id="KW-0472">Membrane</keyword>
<feature type="compositionally biased region" description="Polar residues" evidence="1">
    <location>
        <begin position="325"/>
        <end position="336"/>
    </location>
</feature>
<feature type="compositionally biased region" description="Low complexity" evidence="1">
    <location>
        <begin position="794"/>
        <end position="805"/>
    </location>
</feature>
<sequence>MPSSSARSVTSTLSLPRASHKLSFWICLLLSQISALLSQTFEVARFAFISSISSESDLPVSQAGTNGTLVSRHTLSNFSVSERTDRTVIILGFVVNLSLIISVGCVMSALLAYTFVPAPSSSRGRHPHTQTVYVPSTHSHSPRCNSVRPPPRKHSNIPDDTGATTSGTSQRRLIPNARPEMSETSLDYPDPNSALSHYVSNIPSPWTPGTPPKHKSTQSDTVLCAGTAQTPLTSYPRRHQQREGVDRHFSTVSSYDRDIRSTAIPPTPLQKEHISVYLDEGTSMPATPPLTKDTLQTPPSTGLPRTPPSLKDHIRSLALARPQPLTRTHSNTSSFESPGVASLSMRLDKDGRFYGHDDDDDKYTMPPSPTPAARRRKLAVPVVRVDVHEEVAVSDSELPARPRTTIETGPTSPARRRLPRRPWTSGGGGGGTRVGGEVISGAPPSSRSLSSLSAFFSRNLSMGRWSDVFHLNGIVGGGHGREPSHGSVRRPDGFERLDGGDGSVEKPRRNFPLPLPLDQWELEALELGVRPTSRLTPNRPTPLSDTHLRAQTPNSSWLADPDPFAPPPRGAVTFVSSVKDKEATKFGVGDLRDDFEQPQTPTRMAAWGKLVLPLPAPTPAHLPSPPNTPATNEAVKGARRSGSNRSTKKRRNAQPDSPPVPPLPTFTTAPTIATTATIPTLSSPSKSTKFSPQALFHARPGLSRSASSPDVREETFPPPSSVVPKPLPALPGHGSNHPQSHEITEEALLAQKLLSKLNRDHRTTKKRRVENGAESAADTDSPEDSRTRTKSLASSQRSGRMRSGSLLTGIGKGLGMVKGDSAAISRGRTAVKNAGYG</sequence>
<feature type="compositionally biased region" description="Gly residues" evidence="1">
    <location>
        <begin position="425"/>
        <end position="434"/>
    </location>
</feature>
<evidence type="ECO:0000313" key="4">
    <source>
        <dbReference type="Proteomes" id="UP001437256"/>
    </source>
</evidence>
<accession>A0ABR3AFV8</accession>
<evidence type="ECO:0000256" key="1">
    <source>
        <dbReference type="SAM" id="MobiDB-lite"/>
    </source>
</evidence>
<keyword evidence="2" id="KW-0812">Transmembrane</keyword>
<protein>
    <submittedName>
        <fullName evidence="3">Uncharacterized protein</fullName>
    </submittedName>
</protein>
<reference evidence="3 4" key="1">
    <citation type="submission" date="2024-05" db="EMBL/GenBank/DDBJ databases">
        <title>A draft genome resource for the thread blight pathogen Marasmius tenuissimus strain MS-2.</title>
        <authorList>
            <person name="Yulfo-Soto G.E."/>
            <person name="Baruah I.K."/>
            <person name="Amoako-Attah I."/>
            <person name="Bukari Y."/>
            <person name="Meinhardt L.W."/>
            <person name="Bailey B.A."/>
            <person name="Cohen S.P."/>
        </authorList>
    </citation>
    <scope>NUCLEOTIDE SEQUENCE [LARGE SCALE GENOMIC DNA]</scope>
    <source>
        <strain evidence="3 4">MS-2</strain>
    </source>
</reference>
<feature type="compositionally biased region" description="Basic and acidic residues" evidence="1">
    <location>
        <begin position="479"/>
        <end position="508"/>
    </location>
</feature>
<feature type="region of interest" description="Disordered" evidence="1">
    <location>
        <begin position="122"/>
        <end position="185"/>
    </location>
</feature>
<dbReference type="Proteomes" id="UP001437256">
    <property type="component" value="Unassembled WGS sequence"/>
</dbReference>
<feature type="compositionally biased region" description="Pro residues" evidence="1">
    <location>
        <begin position="716"/>
        <end position="729"/>
    </location>
</feature>
<gene>
    <name evidence="3" type="ORF">AAF712_000076</name>
</gene>
<feature type="region of interest" description="Disordered" evidence="1">
    <location>
        <begin position="616"/>
        <end position="670"/>
    </location>
</feature>
<keyword evidence="2" id="KW-1133">Transmembrane helix</keyword>
<evidence type="ECO:0000313" key="3">
    <source>
        <dbReference type="EMBL" id="KAL0072314.1"/>
    </source>
</evidence>
<feature type="compositionally biased region" description="Polar residues" evidence="1">
    <location>
        <begin position="533"/>
        <end position="557"/>
    </location>
</feature>
<feature type="compositionally biased region" description="Polar residues" evidence="1">
    <location>
        <begin position="162"/>
        <end position="171"/>
    </location>
</feature>
<feature type="region of interest" description="Disordered" evidence="1">
    <location>
        <begin position="478"/>
        <end position="510"/>
    </location>
</feature>
<feature type="region of interest" description="Disordered" evidence="1">
    <location>
        <begin position="321"/>
        <end position="377"/>
    </location>
</feature>
<feature type="compositionally biased region" description="Pro residues" evidence="1">
    <location>
        <begin position="616"/>
        <end position="628"/>
    </location>
</feature>
<proteinExistence type="predicted"/>
<feature type="compositionally biased region" description="Polar residues" evidence="1">
    <location>
        <begin position="129"/>
        <end position="144"/>
    </location>
</feature>
<feature type="transmembrane region" description="Helical" evidence="2">
    <location>
        <begin position="88"/>
        <end position="116"/>
    </location>
</feature>
<feature type="compositionally biased region" description="Basic and acidic residues" evidence="1">
    <location>
        <begin position="346"/>
        <end position="356"/>
    </location>
</feature>
<organism evidence="3 4">
    <name type="scientific">Marasmius tenuissimus</name>
    <dbReference type="NCBI Taxonomy" id="585030"/>
    <lineage>
        <taxon>Eukaryota</taxon>
        <taxon>Fungi</taxon>
        <taxon>Dikarya</taxon>
        <taxon>Basidiomycota</taxon>
        <taxon>Agaricomycotina</taxon>
        <taxon>Agaricomycetes</taxon>
        <taxon>Agaricomycetidae</taxon>
        <taxon>Agaricales</taxon>
        <taxon>Marasmiineae</taxon>
        <taxon>Marasmiaceae</taxon>
        <taxon>Marasmius</taxon>
    </lineage>
</organism>